<dbReference type="OrthoDB" id="4808506at2"/>
<evidence type="ECO:0000313" key="7">
    <source>
        <dbReference type="EMBL" id="RKT74265.1"/>
    </source>
</evidence>
<feature type="transmembrane region" description="Helical" evidence="6">
    <location>
        <begin position="191"/>
        <end position="210"/>
    </location>
</feature>
<keyword evidence="8" id="KW-1185">Reference proteome</keyword>
<keyword evidence="2" id="KW-1003">Cell membrane</keyword>
<dbReference type="RefSeq" id="WP_121228651.1">
    <property type="nucleotide sequence ID" value="NZ_JBIUBA010000018.1"/>
</dbReference>
<feature type="transmembrane region" description="Helical" evidence="6">
    <location>
        <begin position="45"/>
        <end position="63"/>
    </location>
</feature>
<feature type="transmembrane region" description="Helical" evidence="6">
    <location>
        <begin position="84"/>
        <end position="108"/>
    </location>
</feature>
<dbReference type="PIRSF" id="PIRSF006060">
    <property type="entry name" value="AA_transporter"/>
    <property type="match status" value="1"/>
</dbReference>
<dbReference type="PANTHER" id="PTHR42770:SF13">
    <property type="entry name" value="L-METHIONINE_BRANCHED-CHAIN AMINO ACID EXPORTER YJEH"/>
    <property type="match status" value="1"/>
</dbReference>
<protein>
    <submittedName>
        <fullName evidence="7">Amino acid transporter</fullName>
    </submittedName>
</protein>
<comment type="caution">
    <text evidence="7">The sequence shown here is derived from an EMBL/GenBank/DDBJ whole genome shotgun (WGS) entry which is preliminary data.</text>
</comment>
<dbReference type="Pfam" id="PF13520">
    <property type="entry name" value="AA_permease_2"/>
    <property type="match status" value="1"/>
</dbReference>
<evidence type="ECO:0000256" key="2">
    <source>
        <dbReference type="ARBA" id="ARBA00022475"/>
    </source>
</evidence>
<feature type="transmembrane region" description="Helical" evidence="6">
    <location>
        <begin position="222"/>
        <end position="246"/>
    </location>
</feature>
<evidence type="ECO:0000256" key="5">
    <source>
        <dbReference type="ARBA" id="ARBA00023136"/>
    </source>
</evidence>
<feature type="transmembrane region" description="Helical" evidence="6">
    <location>
        <begin position="376"/>
        <end position="393"/>
    </location>
</feature>
<evidence type="ECO:0000256" key="1">
    <source>
        <dbReference type="ARBA" id="ARBA00004651"/>
    </source>
</evidence>
<dbReference type="GO" id="GO:0022857">
    <property type="term" value="F:transmembrane transporter activity"/>
    <property type="evidence" value="ECO:0007669"/>
    <property type="project" value="InterPro"/>
</dbReference>
<dbReference type="AlphaFoldDB" id="A0A495XM42"/>
<dbReference type="InterPro" id="IPR050367">
    <property type="entry name" value="APC_superfamily"/>
</dbReference>
<feature type="transmembrane region" description="Helical" evidence="6">
    <location>
        <begin position="151"/>
        <end position="171"/>
    </location>
</feature>
<accession>A0A495XM42</accession>
<evidence type="ECO:0000256" key="3">
    <source>
        <dbReference type="ARBA" id="ARBA00022692"/>
    </source>
</evidence>
<feature type="transmembrane region" description="Helical" evidence="6">
    <location>
        <begin position="399"/>
        <end position="417"/>
    </location>
</feature>
<feature type="transmembrane region" description="Helical" evidence="6">
    <location>
        <begin position="114"/>
        <end position="139"/>
    </location>
</feature>
<proteinExistence type="predicted"/>
<organism evidence="7 8">
    <name type="scientific">Saccharothrix variisporea</name>
    <dbReference type="NCBI Taxonomy" id="543527"/>
    <lineage>
        <taxon>Bacteria</taxon>
        <taxon>Bacillati</taxon>
        <taxon>Actinomycetota</taxon>
        <taxon>Actinomycetes</taxon>
        <taxon>Pseudonocardiales</taxon>
        <taxon>Pseudonocardiaceae</taxon>
        <taxon>Saccharothrix</taxon>
    </lineage>
</organism>
<feature type="transmembrane region" description="Helical" evidence="6">
    <location>
        <begin position="349"/>
        <end position="369"/>
    </location>
</feature>
<dbReference type="Proteomes" id="UP000272729">
    <property type="component" value="Unassembled WGS sequence"/>
</dbReference>
<keyword evidence="3 6" id="KW-0812">Transmembrane</keyword>
<name>A0A495XM42_9PSEU</name>
<keyword evidence="4 6" id="KW-1133">Transmembrane helix</keyword>
<evidence type="ECO:0000313" key="8">
    <source>
        <dbReference type="Proteomes" id="UP000272729"/>
    </source>
</evidence>
<feature type="transmembrane region" description="Helical" evidence="6">
    <location>
        <begin position="324"/>
        <end position="343"/>
    </location>
</feature>
<dbReference type="Gene3D" id="1.20.1740.10">
    <property type="entry name" value="Amino acid/polyamine transporter I"/>
    <property type="match status" value="1"/>
</dbReference>
<dbReference type="EMBL" id="RBXR01000001">
    <property type="protein sequence ID" value="RKT74265.1"/>
    <property type="molecule type" value="Genomic_DNA"/>
</dbReference>
<evidence type="ECO:0000256" key="6">
    <source>
        <dbReference type="SAM" id="Phobius"/>
    </source>
</evidence>
<keyword evidence="5 6" id="KW-0472">Membrane</keyword>
<evidence type="ECO:0000256" key="4">
    <source>
        <dbReference type="ARBA" id="ARBA00022989"/>
    </source>
</evidence>
<comment type="subcellular location">
    <subcellularLocation>
        <location evidence="1">Cell membrane</location>
        <topology evidence="1">Multi-pass membrane protein</topology>
    </subcellularLocation>
</comment>
<feature type="transmembrane region" description="Helical" evidence="6">
    <location>
        <begin position="20"/>
        <end position="39"/>
    </location>
</feature>
<dbReference type="PANTHER" id="PTHR42770">
    <property type="entry name" value="AMINO ACID TRANSPORTER-RELATED"/>
    <property type="match status" value="1"/>
</dbReference>
<dbReference type="InterPro" id="IPR002293">
    <property type="entry name" value="AA/rel_permease1"/>
</dbReference>
<gene>
    <name evidence="7" type="ORF">DFJ66_7609</name>
</gene>
<feature type="transmembrane region" description="Helical" evidence="6">
    <location>
        <begin position="271"/>
        <end position="293"/>
    </location>
</feature>
<reference evidence="7 8" key="1">
    <citation type="submission" date="2018-10" db="EMBL/GenBank/DDBJ databases">
        <title>Sequencing the genomes of 1000 actinobacteria strains.</title>
        <authorList>
            <person name="Klenk H.-P."/>
        </authorList>
    </citation>
    <scope>NUCLEOTIDE SEQUENCE [LARGE SCALE GENOMIC DNA]</scope>
    <source>
        <strain evidence="7 8">DSM 43911</strain>
    </source>
</reference>
<sequence>MAERGVSQSAGLTRRQAIPLAIGSVAGSGILFLPSAVYAEAGGNSLLVWLLSTVVCLPMLLMFEDMVRANPDGDGIEAFIRDGLGAVFGRCVPLMFLALVVVGLPSGAMVAGRYVAQALGAGSLVAVVAAAAVLVAAVASNLAGVKTSARVQNAGTWALVAMAAVLIVAAIPDVSSGLPAVTPDVSSLGVLLPGVVLAFWAFAGFENLTFLSREFRDPRRDFLPVSATALGVYGLFTILLTVAIAVRIPRGEVDEVTGLLQLARTIEPRQLVVLAVTVIAFGAMVLNAVAWVWGVSRLVQGAGASGILPRSLAVTSGSGVPRRAVFLLSGLFLVVGTVLVVWPGVVVDAVATASAIFIVLYLLSIVSYARVRGFTVRSVLNLVLLLVLAASLVQSGWRSLYAVVVLAVALTVQVVRSRRGSGPATER</sequence>
<dbReference type="GO" id="GO:0005886">
    <property type="term" value="C:plasma membrane"/>
    <property type="evidence" value="ECO:0007669"/>
    <property type="project" value="UniProtKB-SubCell"/>
</dbReference>